<gene>
    <name evidence="8" type="ORF">PTSG_06948</name>
</gene>
<keyword evidence="3" id="KW-0863">Zinc-finger</keyword>
<dbReference type="PANTHER" id="PTHR45986:SF1">
    <property type="entry name" value="ZINC FINGER MATRIN-TYPE PROTEIN 2"/>
    <property type="match status" value="1"/>
</dbReference>
<keyword evidence="9" id="KW-1185">Reference proteome</keyword>
<dbReference type="OMA" id="VDHRRKW"/>
<dbReference type="Gene3D" id="3.30.160.60">
    <property type="entry name" value="Classic Zinc Finger"/>
    <property type="match status" value="1"/>
</dbReference>
<proteinExistence type="predicted"/>
<dbReference type="InterPro" id="IPR013087">
    <property type="entry name" value="Znf_C2H2_type"/>
</dbReference>
<feature type="compositionally biased region" description="Basic and acidic residues" evidence="6">
    <location>
        <begin position="30"/>
        <end position="41"/>
    </location>
</feature>
<evidence type="ECO:0000256" key="4">
    <source>
        <dbReference type="ARBA" id="ARBA00022833"/>
    </source>
</evidence>
<dbReference type="InterPro" id="IPR003604">
    <property type="entry name" value="Matrin/U1-like-C_Znf_C2H2"/>
</dbReference>
<dbReference type="GO" id="GO:0000398">
    <property type="term" value="P:mRNA splicing, via spliceosome"/>
    <property type="evidence" value="ECO:0007669"/>
    <property type="project" value="InterPro"/>
</dbReference>
<dbReference type="FunFam" id="3.30.160.60:FF:002461">
    <property type="entry name" value="Zinc finger matrin-type protein 2"/>
    <property type="match status" value="1"/>
</dbReference>
<dbReference type="PROSITE" id="PS50171">
    <property type="entry name" value="ZF_MATRIN"/>
    <property type="match status" value="1"/>
</dbReference>
<dbReference type="GO" id="GO:0046540">
    <property type="term" value="C:U4/U6 x U5 tri-snRNP complex"/>
    <property type="evidence" value="ECO:0007669"/>
    <property type="project" value="TreeGrafter"/>
</dbReference>
<dbReference type="GeneID" id="16072909"/>
<dbReference type="FunCoup" id="F2UF96">
    <property type="interactions" value="988"/>
</dbReference>
<dbReference type="SMART" id="SM00451">
    <property type="entry name" value="ZnF_U1"/>
    <property type="match status" value="1"/>
</dbReference>
<sequence>MADQHDAVGFVDATNRRTFDVEAYAKRAKERLEREEEEAKGIKRKPKPVQRPNLKARDFKVDLESRVGKTRIIDSQRSVNSGYYCDVCDCVLKDSVSFLDHINGKKHQRNLGMSMRVDRSSVSDVQQKLQELKRRKERAKRGATVEYSLDAEEARMVEEDDKRKKAKREEAKRKKKEQRDRELEERRKRVQERLKEHTSTTTTTSSSSSSSRSRVKDTHDEEDVEQEGIDPALAAAMGFSSFS</sequence>
<comment type="subcellular location">
    <subcellularLocation>
        <location evidence="1">Nucleus</location>
    </subcellularLocation>
</comment>
<evidence type="ECO:0000256" key="2">
    <source>
        <dbReference type="ARBA" id="ARBA00022723"/>
    </source>
</evidence>
<feature type="domain" description="Matrin-type" evidence="7">
    <location>
        <begin position="83"/>
        <end position="113"/>
    </location>
</feature>
<evidence type="ECO:0000256" key="3">
    <source>
        <dbReference type="ARBA" id="ARBA00022771"/>
    </source>
</evidence>
<evidence type="ECO:0000313" key="8">
    <source>
        <dbReference type="EMBL" id="EGD75296.1"/>
    </source>
</evidence>
<keyword evidence="5" id="KW-0539">Nucleus</keyword>
<dbReference type="eggNOG" id="KOG4727">
    <property type="taxonomic scope" value="Eukaryota"/>
</dbReference>
<evidence type="ECO:0000256" key="5">
    <source>
        <dbReference type="ARBA" id="ARBA00023242"/>
    </source>
</evidence>
<dbReference type="AlphaFoldDB" id="F2UF96"/>
<dbReference type="InterPro" id="IPR000690">
    <property type="entry name" value="Matrin/U1-C_Znf_C2H2"/>
</dbReference>
<dbReference type="GO" id="GO:0005681">
    <property type="term" value="C:spliceosomal complex"/>
    <property type="evidence" value="ECO:0007669"/>
    <property type="project" value="InterPro"/>
</dbReference>
<evidence type="ECO:0000256" key="1">
    <source>
        <dbReference type="ARBA" id="ARBA00004123"/>
    </source>
</evidence>
<dbReference type="STRING" id="946362.F2UF96"/>
<dbReference type="KEGG" id="sre:PTSG_06948"/>
<dbReference type="SUPFAM" id="SSF57667">
    <property type="entry name" value="beta-beta-alpha zinc fingers"/>
    <property type="match status" value="1"/>
</dbReference>
<dbReference type="RefSeq" id="XP_004992349.1">
    <property type="nucleotide sequence ID" value="XM_004992292.1"/>
</dbReference>
<evidence type="ECO:0000256" key="6">
    <source>
        <dbReference type="SAM" id="MobiDB-lite"/>
    </source>
</evidence>
<accession>F2UF96</accession>
<dbReference type="Proteomes" id="UP000007799">
    <property type="component" value="Unassembled WGS sequence"/>
</dbReference>
<reference evidence="8" key="1">
    <citation type="submission" date="2009-08" db="EMBL/GenBank/DDBJ databases">
        <title>Annotation of Salpingoeca rosetta.</title>
        <authorList>
            <consortium name="The Broad Institute Genome Sequencing Platform"/>
            <person name="Russ C."/>
            <person name="Cuomo C."/>
            <person name="Burger G."/>
            <person name="Gray M.W."/>
            <person name="Holland P.W.H."/>
            <person name="King N."/>
            <person name="Lang F.B.F."/>
            <person name="Roger A.J."/>
            <person name="Ruiz-Trillo I."/>
            <person name="Young S.K."/>
            <person name="Zeng Q."/>
            <person name="Gargeya S."/>
            <person name="Alvarado L."/>
            <person name="Berlin A."/>
            <person name="Chapman S.B."/>
            <person name="Chen Z."/>
            <person name="Freedman E."/>
            <person name="Gellesch M."/>
            <person name="Goldberg J."/>
            <person name="Griggs A."/>
            <person name="Gujja S."/>
            <person name="Heilman E."/>
            <person name="Heiman D."/>
            <person name="Howarth C."/>
            <person name="Mehta T."/>
            <person name="Neiman D."/>
            <person name="Pearson M."/>
            <person name="Roberts A."/>
            <person name="Saif S."/>
            <person name="Shea T."/>
            <person name="Shenoy N."/>
            <person name="Sisk P."/>
            <person name="Stolte C."/>
            <person name="Sykes S."/>
            <person name="White J."/>
            <person name="Yandava C."/>
            <person name="Haas B."/>
            <person name="Nusbaum C."/>
            <person name="Birren B."/>
        </authorList>
    </citation>
    <scope>NUCLEOTIDE SEQUENCE [LARGE SCALE GENOMIC DNA]</scope>
    <source>
        <strain evidence="8">ATCC 50818</strain>
    </source>
</reference>
<dbReference type="InterPro" id="IPR036236">
    <property type="entry name" value="Znf_C2H2_sf"/>
</dbReference>
<dbReference type="OrthoDB" id="30343at2759"/>
<protein>
    <recommendedName>
        <fullName evidence="7">Matrin-type domain-containing protein</fullName>
    </recommendedName>
</protein>
<dbReference type="Pfam" id="PF12874">
    <property type="entry name" value="zf-met"/>
    <property type="match status" value="1"/>
</dbReference>
<feature type="compositionally biased region" description="Low complexity" evidence="6">
    <location>
        <begin position="199"/>
        <end position="212"/>
    </location>
</feature>
<keyword evidence="2" id="KW-0479">Metal-binding</keyword>
<feature type="region of interest" description="Disordered" evidence="6">
    <location>
        <begin position="155"/>
        <end position="243"/>
    </location>
</feature>
<feature type="compositionally biased region" description="Basic and acidic residues" evidence="6">
    <location>
        <begin position="155"/>
        <end position="198"/>
    </location>
</feature>
<dbReference type="InParanoid" id="F2UF96"/>
<dbReference type="EMBL" id="GL832971">
    <property type="protein sequence ID" value="EGD75296.1"/>
    <property type="molecule type" value="Genomic_DNA"/>
</dbReference>
<organism evidence="9">
    <name type="scientific">Salpingoeca rosetta (strain ATCC 50818 / BSB-021)</name>
    <dbReference type="NCBI Taxonomy" id="946362"/>
    <lineage>
        <taxon>Eukaryota</taxon>
        <taxon>Choanoflagellata</taxon>
        <taxon>Craspedida</taxon>
        <taxon>Salpingoecidae</taxon>
        <taxon>Salpingoeca</taxon>
    </lineage>
</organism>
<dbReference type="GO" id="GO:0008270">
    <property type="term" value="F:zinc ion binding"/>
    <property type="evidence" value="ECO:0007669"/>
    <property type="project" value="UniProtKB-KW"/>
</dbReference>
<evidence type="ECO:0000313" key="9">
    <source>
        <dbReference type="Proteomes" id="UP000007799"/>
    </source>
</evidence>
<dbReference type="GO" id="GO:0003676">
    <property type="term" value="F:nucleic acid binding"/>
    <property type="evidence" value="ECO:0007669"/>
    <property type="project" value="InterPro"/>
</dbReference>
<name>F2UF96_SALR5</name>
<evidence type="ECO:0000259" key="7">
    <source>
        <dbReference type="PROSITE" id="PS50171"/>
    </source>
</evidence>
<dbReference type="PANTHER" id="PTHR45986">
    <property type="entry name" value="ZINC FINGER MATRIN-TYPE PROTEIN 2"/>
    <property type="match status" value="1"/>
</dbReference>
<feature type="region of interest" description="Disordered" evidence="6">
    <location>
        <begin position="30"/>
        <end position="49"/>
    </location>
</feature>
<dbReference type="InterPro" id="IPR040107">
    <property type="entry name" value="Snu23"/>
</dbReference>
<keyword evidence="4" id="KW-0862">Zinc</keyword>